<protein>
    <submittedName>
        <fullName evidence="1">FirrV-1-H4</fullName>
    </submittedName>
</protein>
<proteinExistence type="predicted"/>
<dbReference type="KEGG" id="vg:41332259"/>
<reference evidence="1" key="1">
    <citation type="journal article" date="2003" name="J. Mol. Evol.">
        <title>Comparisons of two large phaeoviral genomes and evolutionary implications.</title>
        <authorList>
            <person name="Delaroque N."/>
            <person name="Boland W."/>
            <person name="Muller D.G."/>
            <person name="Knippers R."/>
        </authorList>
    </citation>
    <scope>NUCLEOTIDE SEQUENCE</scope>
    <source>
        <strain evidence="1">FirrV-1</strain>
    </source>
</reference>
<organism evidence="1">
    <name type="scientific">Feldmannia irregularis virus a</name>
    <dbReference type="NCBI Taxonomy" id="231992"/>
    <lineage>
        <taxon>Viruses</taxon>
        <taxon>Varidnaviria</taxon>
        <taxon>Bamfordvirae</taxon>
        <taxon>Nucleocytoviricota</taxon>
        <taxon>Megaviricetes</taxon>
        <taxon>Algavirales</taxon>
        <taxon>Phycodnaviridae</taxon>
        <taxon>Phaeovirus</taxon>
        <taxon>Phaeovirus irregularis</taxon>
    </lineage>
</organism>
<name>Q6XLU6_9PHYC</name>
<accession>Q6XLU6</accession>
<dbReference type="RefSeq" id="YP_009665613.1">
    <property type="nucleotide sequence ID" value="NC_043251.1"/>
</dbReference>
<dbReference type="GeneID" id="41332259"/>
<reference evidence="1" key="2">
    <citation type="submission" date="2003-01" db="EMBL/GenBank/DDBJ databases">
        <title>Partial Nucleotide Sequence of the Feldmannia irregularis Virus FirrV-1 Genome: On the Evolution of Large Phaeoviral Genomes.</title>
        <authorList>
            <person name="Delaroque N."/>
            <person name="Knippers R."/>
            <person name="Mueller D.G."/>
            <person name="Boland W."/>
        </authorList>
    </citation>
    <scope>NUCLEOTIDE SEQUENCE</scope>
    <source>
        <strain evidence="1">FirrV-1</strain>
    </source>
</reference>
<dbReference type="EMBL" id="AY225140">
    <property type="protein sequence ID" value="AAR26965.1"/>
    <property type="molecule type" value="Genomic_DNA"/>
</dbReference>
<sequence>MIRNSRIVFFFIFHLLFLFLVQQTVQVPIPDDGSTSLRRASPAASILISACLSSMTPPLSMTSDPILIQRHAGTLMCT</sequence>
<evidence type="ECO:0000313" key="1">
    <source>
        <dbReference type="EMBL" id="AAR26965.1"/>
    </source>
</evidence>